<sequence length="345" mass="37470">MMFSIKTIHTKELSKKLRNKIDGKTKPISALGMLESLAYRIGMIQQTDQPTLKKPTILVFAGDHGIAKENQVNPYPQEVTSQMVLNFLNGGAAINVFCKQHDIALQIVDAGVNYKFEKHPDLIHAKINYGTQNYQYAPAMTIIECKKAIQKGAEIVTKIYNDGCNVVGFGEMGIGNTSSATLLMAYITKLPIAECVGAGTGLSKDRITQKQNILTEVFKKHTPQSFIDALATFGGFEIAMITGAILKAAELKMTILIDGFIVTSALLIAHAIHKDVVDYCVFAHTSGEQGHSKMLAFLDQKPLLSLQLRLGEGTGSAVAYPLLVSAVNFLNAMASFEEASITSVQ</sequence>
<dbReference type="GO" id="GO:0009236">
    <property type="term" value="P:cobalamin biosynthetic process"/>
    <property type="evidence" value="ECO:0007669"/>
    <property type="project" value="UniProtKB-UniRule"/>
</dbReference>
<evidence type="ECO:0000256" key="7">
    <source>
        <dbReference type="ARBA" id="ARBA00022679"/>
    </source>
</evidence>
<evidence type="ECO:0000256" key="1">
    <source>
        <dbReference type="ARBA" id="ARBA00005049"/>
    </source>
</evidence>
<evidence type="ECO:0000256" key="10">
    <source>
        <dbReference type="HAMAP-Rule" id="MF_00230"/>
    </source>
</evidence>
<evidence type="ECO:0000256" key="9">
    <source>
        <dbReference type="ARBA" id="ARBA00047340"/>
    </source>
</evidence>
<keyword evidence="12" id="KW-1185">Reference proteome</keyword>
<comment type="caution">
    <text evidence="11">The sequence shown here is derived from an EMBL/GenBank/DDBJ whole genome shotgun (WGS) entry which is preliminary data.</text>
</comment>
<dbReference type="Gene3D" id="3.40.50.10210">
    <property type="match status" value="1"/>
</dbReference>
<evidence type="ECO:0000256" key="3">
    <source>
        <dbReference type="ARBA" id="ARBA00011991"/>
    </source>
</evidence>
<feature type="active site" description="Proton acceptor" evidence="10">
    <location>
        <position position="312"/>
    </location>
</feature>
<dbReference type="RefSeq" id="WP_148783299.1">
    <property type="nucleotide sequence ID" value="NZ_VNHU01000008.1"/>
</dbReference>
<dbReference type="EMBL" id="VNHU01000008">
    <property type="protein sequence ID" value="TYP71708.1"/>
    <property type="molecule type" value="Genomic_DNA"/>
</dbReference>
<dbReference type="NCBIfam" id="TIGR03160">
    <property type="entry name" value="cobT_DBIPRT"/>
    <property type="match status" value="1"/>
</dbReference>
<evidence type="ECO:0000256" key="2">
    <source>
        <dbReference type="ARBA" id="ARBA00007110"/>
    </source>
</evidence>
<keyword evidence="6 10" id="KW-0328">Glycosyltransferase</keyword>
<dbReference type="SUPFAM" id="SSF52733">
    <property type="entry name" value="Nicotinate mononucleotide:5,6-dimethylbenzimidazole phosphoribosyltransferase (CobT)"/>
    <property type="match status" value="1"/>
</dbReference>
<protein>
    <recommendedName>
        <fullName evidence="4 10">Nicotinate-nucleotide--dimethylbenzimidazole phosphoribosyltransferase</fullName>
        <shortName evidence="10">NN:DBI PRT</shortName>
        <ecNumber evidence="3 10">2.4.2.21</ecNumber>
    </recommendedName>
    <alternativeName>
        <fullName evidence="8 10">N(1)-alpha-phosphoribosyltransferase</fullName>
    </alternativeName>
</protein>
<dbReference type="Gene3D" id="1.10.1610.10">
    <property type="match status" value="1"/>
</dbReference>
<evidence type="ECO:0000256" key="5">
    <source>
        <dbReference type="ARBA" id="ARBA00022573"/>
    </source>
</evidence>
<dbReference type="UniPathway" id="UPA00061">
    <property type="reaction ID" value="UER00516"/>
</dbReference>
<reference evidence="11 12" key="1">
    <citation type="submission" date="2019-07" db="EMBL/GenBank/DDBJ databases">
        <title>Genomic Encyclopedia of Archaeal and Bacterial Type Strains, Phase II (KMG-II): from individual species to whole genera.</title>
        <authorList>
            <person name="Goeker M."/>
        </authorList>
    </citation>
    <scope>NUCLEOTIDE SEQUENCE [LARGE SCALE GENOMIC DNA]</scope>
    <source>
        <strain evidence="11 12">DSM 17527</strain>
    </source>
</reference>
<dbReference type="InterPro" id="IPR017846">
    <property type="entry name" value="Nict_dMeBzImd_PRibTrfase_bact"/>
</dbReference>
<dbReference type="CDD" id="cd02439">
    <property type="entry name" value="DMB-PRT_CobT"/>
    <property type="match status" value="1"/>
</dbReference>
<evidence type="ECO:0000256" key="8">
    <source>
        <dbReference type="ARBA" id="ARBA00030686"/>
    </source>
</evidence>
<name>A0A5S5BZC9_9FLAO</name>
<dbReference type="Pfam" id="PF02277">
    <property type="entry name" value="DBI_PRT"/>
    <property type="match status" value="1"/>
</dbReference>
<keyword evidence="7 10" id="KW-0808">Transferase</keyword>
<comment type="similarity">
    <text evidence="2 10">Belongs to the CobT family.</text>
</comment>
<gene>
    <name evidence="10" type="primary">cobT</name>
    <name evidence="11" type="ORF">BD809_108118</name>
</gene>
<dbReference type="HAMAP" id="MF_00230">
    <property type="entry name" value="CobT"/>
    <property type="match status" value="1"/>
</dbReference>
<comment type="pathway">
    <text evidence="1 10">Nucleoside biosynthesis; alpha-ribazole biosynthesis; alpha-ribazole from 5,6-dimethylbenzimidazole: step 1/2.</text>
</comment>
<comment type="catalytic activity">
    <reaction evidence="9 10">
        <text>5,6-dimethylbenzimidazole + nicotinate beta-D-ribonucleotide = alpha-ribazole 5'-phosphate + nicotinate + H(+)</text>
        <dbReference type="Rhea" id="RHEA:11196"/>
        <dbReference type="ChEBI" id="CHEBI:15378"/>
        <dbReference type="ChEBI" id="CHEBI:15890"/>
        <dbReference type="ChEBI" id="CHEBI:32544"/>
        <dbReference type="ChEBI" id="CHEBI:57502"/>
        <dbReference type="ChEBI" id="CHEBI:57918"/>
        <dbReference type="EC" id="2.4.2.21"/>
    </reaction>
</comment>
<keyword evidence="5 10" id="KW-0169">Cobalamin biosynthesis</keyword>
<dbReference type="PANTHER" id="PTHR43463">
    <property type="entry name" value="NICOTINATE-NUCLEOTIDE--DIMETHYLBENZIMIDAZOLE PHOSPHORIBOSYLTRANSFERASE"/>
    <property type="match status" value="1"/>
</dbReference>
<dbReference type="NCBIfam" id="NF000996">
    <property type="entry name" value="PRK00105.1"/>
    <property type="match status" value="1"/>
</dbReference>
<dbReference type="GO" id="GO:0008939">
    <property type="term" value="F:nicotinate-nucleotide-dimethylbenzimidazole phosphoribosyltransferase activity"/>
    <property type="evidence" value="ECO:0007669"/>
    <property type="project" value="UniProtKB-UniRule"/>
</dbReference>
<dbReference type="EC" id="2.4.2.21" evidence="3 10"/>
<dbReference type="InterPro" id="IPR003200">
    <property type="entry name" value="Nict_dMeBzImd_PRibTrfase"/>
</dbReference>
<accession>A0A5S5BZC9</accession>
<dbReference type="PANTHER" id="PTHR43463:SF1">
    <property type="entry name" value="NICOTINATE-NUCLEOTIDE--DIMETHYLBENZIMIDAZOLE PHOSPHORIBOSYLTRANSFERASE"/>
    <property type="match status" value="1"/>
</dbReference>
<dbReference type="AlphaFoldDB" id="A0A5S5BZC9"/>
<proteinExistence type="inferred from homology"/>
<organism evidence="11 12">
    <name type="scientific">Aquimarina intermedia</name>
    <dbReference type="NCBI Taxonomy" id="350814"/>
    <lineage>
        <taxon>Bacteria</taxon>
        <taxon>Pseudomonadati</taxon>
        <taxon>Bacteroidota</taxon>
        <taxon>Flavobacteriia</taxon>
        <taxon>Flavobacteriales</taxon>
        <taxon>Flavobacteriaceae</taxon>
        <taxon>Aquimarina</taxon>
    </lineage>
</organism>
<dbReference type="InterPro" id="IPR023195">
    <property type="entry name" value="Nict_dMeBzImd_PRibTrfase_N"/>
</dbReference>
<dbReference type="Proteomes" id="UP000324376">
    <property type="component" value="Unassembled WGS sequence"/>
</dbReference>
<dbReference type="OrthoDB" id="9781491at2"/>
<evidence type="ECO:0000256" key="6">
    <source>
        <dbReference type="ARBA" id="ARBA00022676"/>
    </source>
</evidence>
<evidence type="ECO:0000256" key="4">
    <source>
        <dbReference type="ARBA" id="ARBA00015486"/>
    </source>
</evidence>
<comment type="function">
    <text evidence="10">Catalyzes the synthesis of alpha-ribazole-5'-phosphate from nicotinate mononucleotide (NAMN) and 5,6-dimethylbenzimidazole (DMB).</text>
</comment>
<dbReference type="InterPro" id="IPR036087">
    <property type="entry name" value="Nict_dMeBzImd_PRibTrfase_sf"/>
</dbReference>
<dbReference type="FunFam" id="3.40.50.10210:FF:000001">
    <property type="entry name" value="Nicotinate-nucleotide--dimethylbenzimidazole phosphoribosyltransferase"/>
    <property type="match status" value="1"/>
</dbReference>
<evidence type="ECO:0000313" key="11">
    <source>
        <dbReference type="EMBL" id="TYP71708.1"/>
    </source>
</evidence>
<evidence type="ECO:0000313" key="12">
    <source>
        <dbReference type="Proteomes" id="UP000324376"/>
    </source>
</evidence>